<feature type="domain" description="Aminoglycoside phosphotransferase" evidence="1">
    <location>
        <begin position="22"/>
        <end position="226"/>
    </location>
</feature>
<keyword evidence="3" id="KW-1185">Reference proteome</keyword>
<comment type="caution">
    <text evidence="2">The sequence shown here is derived from an EMBL/GenBank/DDBJ whole genome shotgun (WGS) entry which is preliminary data.</text>
</comment>
<evidence type="ECO:0000313" key="3">
    <source>
        <dbReference type="Proteomes" id="UP000709336"/>
    </source>
</evidence>
<organism evidence="2 3">
    <name type="scientific">Alteromonas ponticola</name>
    <dbReference type="NCBI Taxonomy" id="2720613"/>
    <lineage>
        <taxon>Bacteria</taxon>
        <taxon>Pseudomonadati</taxon>
        <taxon>Pseudomonadota</taxon>
        <taxon>Gammaproteobacteria</taxon>
        <taxon>Alteromonadales</taxon>
        <taxon>Alteromonadaceae</taxon>
        <taxon>Alteromonas/Salinimonas group</taxon>
        <taxon>Alteromonas</taxon>
    </lineage>
</organism>
<dbReference type="Pfam" id="PF01636">
    <property type="entry name" value="APH"/>
    <property type="match status" value="1"/>
</dbReference>
<dbReference type="InterPro" id="IPR002575">
    <property type="entry name" value="Aminoglycoside_PTrfase"/>
</dbReference>
<sequence>MHLDSIVNLLTSPLELDSGAELQQIQGGVINQTFKLTDKARSFAVKWIADDAFSGINRFHQFVLQEQLAHRNIAPMPVWLSDDGRLWVESWCEPKPLSANATEQITALANGLSTIHSQPITARPLELFERLKHYLKVAQIPSDDPLAQRTNELSKRLHPGSDDSALTLCHNDLALAHILDSAAPVIVDWEYAAMGNRYFDIASAIVINNLSEDQSDSLCSLYAEAAKLDHDHVVHNVNQQVEMVKLTNTLWQRALEHTSEAQLAPPIVY</sequence>
<accession>A0ABX1QZA2</accession>
<dbReference type="PANTHER" id="PTHR22603">
    <property type="entry name" value="CHOLINE/ETHANOALAMINE KINASE"/>
    <property type="match status" value="1"/>
</dbReference>
<dbReference type="Gene3D" id="3.90.1200.10">
    <property type="match status" value="1"/>
</dbReference>
<gene>
    <name evidence="2" type="ORF">HCJ96_05955</name>
</gene>
<evidence type="ECO:0000259" key="1">
    <source>
        <dbReference type="Pfam" id="PF01636"/>
    </source>
</evidence>
<protein>
    <submittedName>
        <fullName evidence="2">Phosphotransferase</fullName>
    </submittedName>
</protein>
<dbReference type="PANTHER" id="PTHR22603:SF66">
    <property type="entry name" value="ETHANOLAMINE KINASE"/>
    <property type="match status" value="1"/>
</dbReference>
<evidence type="ECO:0000313" key="2">
    <source>
        <dbReference type="EMBL" id="NMH59555.1"/>
    </source>
</evidence>
<dbReference type="InterPro" id="IPR011009">
    <property type="entry name" value="Kinase-like_dom_sf"/>
</dbReference>
<dbReference type="SUPFAM" id="SSF56112">
    <property type="entry name" value="Protein kinase-like (PK-like)"/>
    <property type="match status" value="1"/>
</dbReference>
<reference evidence="2 3" key="1">
    <citation type="submission" date="2020-03" db="EMBL/GenBank/DDBJ databases">
        <title>Alteromonas ponticola sp. nov., isolated from seawater.</title>
        <authorList>
            <person name="Yoon J.-H."/>
            <person name="Kim Y.-O."/>
        </authorList>
    </citation>
    <scope>NUCLEOTIDE SEQUENCE [LARGE SCALE GENOMIC DNA]</scope>
    <source>
        <strain evidence="2 3">MYP5</strain>
    </source>
</reference>
<dbReference type="EMBL" id="JAATNW010000003">
    <property type="protein sequence ID" value="NMH59555.1"/>
    <property type="molecule type" value="Genomic_DNA"/>
</dbReference>
<name>A0ABX1QZA2_9ALTE</name>
<dbReference type="Proteomes" id="UP000709336">
    <property type="component" value="Unassembled WGS sequence"/>
</dbReference>
<proteinExistence type="predicted"/>
<dbReference type="RefSeq" id="WP_169210122.1">
    <property type="nucleotide sequence ID" value="NZ_JAATNW010000003.1"/>
</dbReference>